<feature type="compositionally biased region" description="Polar residues" evidence="2">
    <location>
        <begin position="37"/>
        <end position="47"/>
    </location>
</feature>
<feature type="compositionally biased region" description="Acidic residues" evidence="2">
    <location>
        <begin position="18"/>
        <end position="32"/>
    </location>
</feature>
<accession>A0A6M3KH68</accession>
<gene>
    <name evidence="3" type="ORF">MM415A00584_0017</name>
    <name evidence="4" type="ORF">MM415B03699_0007</name>
</gene>
<evidence type="ECO:0000256" key="1">
    <source>
        <dbReference type="SAM" id="Coils"/>
    </source>
</evidence>
<feature type="coiled-coil region" evidence="1">
    <location>
        <begin position="57"/>
        <end position="84"/>
    </location>
</feature>
<reference evidence="3" key="1">
    <citation type="submission" date="2020-03" db="EMBL/GenBank/DDBJ databases">
        <title>The deep terrestrial virosphere.</title>
        <authorList>
            <person name="Holmfeldt K."/>
            <person name="Nilsson E."/>
            <person name="Simone D."/>
            <person name="Lopez-Fernandez M."/>
            <person name="Wu X."/>
            <person name="de Brujin I."/>
            <person name="Lundin D."/>
            <person name="Andersson A."/>
            <person name="Bertilsson S."/>
            <person name="Dopson M."/>
        </authorList>
    </citation>
    <scope>NUCLEOTIDE SEQUENCE</scope>
    <source>
        <strain evidence="3">MM415A00584</strain>
        <strain evidence="4">MM415B03699</strain>
    </source>
</reference>
<evidence type="ECO:0000313" key="4">
    <source>
        <dbReference type="EMBL" id="QJA94928.1"/>
    </source>
</evidence>
<name>A0A6M3KH68_9ZZZZ</name>
<protein>
    <submittedName>
        <fullName evidence="3">Uncharacterized protein</fullName>
    </submittedName>
</protein>
<evidence type="ECO:0000313" key="3">
    <source>
        <dbReference type="EMBL" id="QJA81130.1"/>
    </source>
</evidence>
<proteinExistence type="predicted"/>
<dbReference type="EMBL" id="MT142448">
    <property type="protein sequence ID" value="QJA81130.1"/>
    <property type="molecule type" value="Genomic_DNA"/>
</dbReference>
<keyword evidence="1" id="KW-0175">Coiled coil</keyword>
<dbReference type="AlphaFoldDB" id="A0A6M3KH68"/>
<sequence>MVETQKDEIVDSSPTTEEPQEEVQEVTEEAEPTAEQGTQAEGQTQDTEFGPVPYDRFKEINERMKAAEDRSAQLEQRYFQAIDNQQKGIETKADTDIIQKYGAQDANTREFLRELKDEMRKEANKVADERAAPIIRENEALRRTVASMQEKMFRQENTDVPADSKEEREIAQLISIGVPLEKATWAVMGPKRVEGAKKQGVVKTATKTQAKLNANLETRSVPQTSGLPQNRNLSFKDDLREQMRKAGL</sequence>
<dbReference type="EMBL" id="MT143272">
    <property type="protein sequence ID" value="QJA94928.1"/>
    <property type="molecule type" value="Genomic_DNA"/>
</dbReference>
<organism evidence="3">
    <name type="scientific">viral metagenome</name>
    <dbReference type="NCBI Taxonomy" id="1070528"/>
    <lineage>
        <taxon>unclassified sequences</taxon>
        <taxon>metagenomes</taxon>
        <taxon>organismal metagenomes</taxon>
    </lineage>
</organism>
<feature type="coiled-coil region" evidence="1">
    <location>
        <begin position="109"/>
        <end position="158"/>
    </location>
</feature>
<evidence type="ECO:0000256" key="2">
    <source>
        <dbReference type="SAM" id="MobiDB-lite"/>
    </source>
</evidence>
<feature type="region of interest" description="Disordered" evidence="2">
    <location>
        <begin position="1"/>
        <end position="56"/>
    </location>
</feature>